<dbReference type="PROSITE" id="PS50012">
    <property type="entry name" value="RCC1_3"/>
    <property type="match status" value="3"/>
</dbReference>
<dbReference type="Gene3D" id="2.130.10.30">
    <property type="entry name" value="Regulator of chromosome condensation 1/beta-lactamase-inhibitor protein II"/>
    <property type="match status" value="1"/>
</dbReference>
<dbReference type="PANTHER" id="PTHR46849">
    <property type="entry name" value="RCC1 DOMAIN-CONTAINING PROTEIN 1"/>
    <property type="match status" value="1"/>
</dbReference>
<dbReference type="EMBL" id="JALJAT010000003">
    <property type="protein sequence ID" value="KAK4471980.1"/>
    <property type="molecule type" value="Genomic_DNA"/>
</dbReference>
<organism evidence="2 3">
    <name type="scientific">Schistosoma mekongi</name>
    <name type="common">Parasitic worm</name>
    <dbReference type="NCBI Taxonomy" id="38744"/>
    <lineage>
        <taxon>Eukaryota</taxon>
        <taxon>Metazoa</taxon>
        <taxon>Spiralia</taxon>
        <taxon>Lophotrochozoa</taxon>
        <taxon>Platyhelminthes</taxon>
        <taxon>Trematoda</taxon>
        <taxon>Digenea</taxon>
        <taxon>Strigeidida</taxon>
        <taxon>Schistosomatoidea</taxon>
        <taxon>Schistosomatidae</taxon>
        <taxon>Schistosoma</taxon>
    </lineage>
</organism>
<dbReference type="PRINTS" id="PR00633">
    <property type="entry name" value="RCCNDNSATION"/>
</dbReference>
<feature type="repeat" description="RCC1" evidence="1">
    <location>
        <begin position="283"/>
        <end position="341"/>
    </location>
</feature>
<dbReference type="PANTHER" id="PTHR46849:SF1">
    <property type="entry name" value="RCC1 DOMAIN-CONTAINING PROTEIN 1"/>
    <property type="match status" value="1"/>
</dbReference>
<evidence type="ECO:0000256" key="1">
    <source>
        <dbReference type="PROSITE-ProRule" id="PRU00235"/>
    </source>
</evidence>
<reference evidence="2" key="2">
    <citation type="journal article" date="2023" name="Infect Dis Poverty">
        <title>Chromosome-scale genome of the human blood fluke Schistosoma mekongi and its implications for public health.</title>
        <authorList>
            <person name="Zhou M."/>
            <person name="Xu L."/>
            <person name="Xu D."/>
            <person name="Chen W."/>
            <person name="Khan J."/>
            <person name="Hu Y."/>
            <person name="Huang H."/>
            <person name="Wei H."/>
            <person name="Zhang Y."/>
            <person name="Chusongsang P."/>
            <person name="Tanasarnprasert K."/>
            <person name="Hu X."/>
            <person name="Limpanont Y."/>
            <person name="Lv Z."/>
        </authorList>
    </citation>
    <scope>NUCLEOTIDE SEQUENCE</scope>
    <source>
        <strain evidence="2">LV_2022a</strain>
    </source>
</reference>
<dbReference type="InterPro" id="IPR052830">
    <property type="entry name" value="RCC1_domain-containing"/>
</dbReference>
<dbReference type="InterPro" id="IPR000408">
    <property type="entry name" value="Reg_chr_condens"/>
</dbReference>
<sequence length="343" mass="37334">MMNSEGSLILTSGVYRHHNGEWKSAFEFNPTGCLVFADWHCSLFSHSTDFCTLHGLLQEEDINLTVLSVGSNDSWILIATPNSIIAVEKNCGNKVSANISGVTQIASDGHNVYCLKDETVYLLMISKMDEAISIDRPLAYRIKIKSVSCGLGFLLCLTCSGQVFSQGIGSRGQLGLGDLNDRTELTMIEALQTLTVTQISTGHWHSACLTDTGDVYTWGWNEHGQLGHKSLGVSNKLDAVTEQERESCVSVLSLPTPVDFPDELAISQVTCGGCHTVCLTEDGILFCFGCNKFGQLGFDSSMEAVDTPVKHPLLTAQYIQPNMTISSMYCGVWSTTLYLSSKS</sequence>
<keyword evidence="3" id="KW-1185">Reference proteome</keyword>
<dbReference type="Proteomes" id="UP001292079">
    <property type="component" value="Unassembled WGS sequence"/>
</dbReference>
<dbReference type="AlphaFoldDB" id="A0AAE1ZD53"/>
<protein>
    <submittedName>
        <fullName evidence="2">Uncharacterized protein</fullName>
    </submittedName>
</protein>
<evidence type="ECO:0000313" key="3">
    <source>
        <dbReference type="Proteomes" id="UP001292079"/>
    </source>
</evidence>
<feature type="repeat" description="RCC1" evidence="1">
    <location>
        <begin position="213"/>
        <end position="282"/>
    </location>
</feature>
<name>A0AAE1ZD53_SCHME</name>
<evidence type="ECO:0000313" key="2">
    <source>
        <dbReference type="EMBL" id="KAK4471980.1"/>
    </source>
</evidence>
<dbReference type="InterPro" id="IPR009091">
    <property type="entry name" value="RCC1/BLIP-II"/>
</dbReference>
<feature type="repeat" description="RCC1" evidence="1">
    <location>
        <begin position="161"/>
        <end position="212"/>
    </location>
</feature>
<comment type="caution">
    <text evidence="2">The sequence shown here is derived from an EMBL/GenBank/DDBJ whole genome shotgun (WGS) entry which is preliminary data.</text>
</comment>
<dbReference type="Pfam" id="PF00415">
    <property type="entry name" value="RCC1"/>
    <property type="match status" value="3"/>
</dbReference>
<dbReference type="SUPFAM" id="SSF50985">
    <property type="entry name" value="RCC1/BLIP-II"/>
    <property type="match status" value="1"/>
</dbReference>
<proteinExistence type="predicted"/>
<reference evidence="2" key="1">
    <citation type="submission" date="2022-04" db="EMBL/GenBank/DDBJ databases">
        <authorList>
            <person name="Xu L."/>
            <person name="Lv Z."/>
        </authorList>
    </citation>
    <scope>NUCLEOTIDE SEQUENCE</scope>
    <source>
        <strain evidence="2">LV_2022a</strain>
    </source>
</reference>
<gene>
    <name evidence="2" type="ORF">MN116_005358</name>
</gene>
<accession>A0AAE1ZD53</accession>
<dbReference type="PROSITE" id="PS00626">
    <property type="entry name" value="RCC1_2"/>
    <property type="match status" value="2"/>
</dbReference>